<dbReference type="EMBL" id="VITY01000021">
    <property type="protein sequence ID" value="TWB87520.1"/>
    <property type="molecule type" value="Genomic_DNA"/>
</dbReference>
<proteinExistence type="predicted"/>
<dbReference type="Proteomes" id="UP000321304">
    <property type="component" value="Unassembled WGS sequence"/>
</dbReference>
<evidence type="ECO:0000313" key="1">
    <source>
        <dbReference type="EMBL" id="TWB87520.1"/>
    </source>
</evidence>
<comment type="caution">
    <text evidence="1">The sequence shown here is derived from an EMBL/GenBank/DDBJ whole genome shotgun (WGS) entry which is preliminary data.</text>
</comment>
<gene>
    <name evidence="1" type="ORF">FBZ93_12181</name>
</gene>
<name>A0A560L312_9BRAD</name>
<reference evidence="1 2" key="1">
    <citation type="submission" date="2019-06" db="EMBL/GenBank/DDBJ databases">
        <title>Genomic Encyclopedia of Type Strains, Phase IV (KMG-V): Genome sequencing to study the core and pangenomes of soil and plant-associated prokaryotes.</title>
        <authorList>
            <person name="Whitman W."/>
        </authorList>
    </citation>
    <scope>NUCLEOTIDE SEQUENCE [LARGE SCALE GENOMIC DNA]</scope>
    <source>
        <strain evidence="1 2">BR 10355</strain>
    </source>
</reference>
<accession>A0A560L312</accession>
<organism evidence="1 2">
    <name type="scientific">Bradyrhizobium macuxiense</name>
    <dbReference type="NCBI Taxonomy" id="1755647"/>
    <lineage>
        <taxon>Bacteria</taxon>
        <taxon>Pseudomonadati</taxon>
        <taxon>Pseudomonadota</taxon>
        <taxon>Alphaproteobacteria</taxon>
        <taxon>Hyphomicrobiales</taxon>
        <taxon>Nitrobacteraceae</taxon>
        <taxon>Bradyrhizobium</taxon>
    </lineage>
</organism>
<keyword evidence="2" id="KW-1185">Reference proteome</keyword>
<evidence type="ECO:0000313" key="2">
    <source>
        <dbReference type="Proteomes" id="UP000321304"/>
    </source>
</evidence>
<dbReference type="AlphaFoldDB" id="A0A560L312"/>
<sequence length="38" mass="3957">MFSIVRILVLIASAYAGSVVAEVQFDGAPPSPAVDVHE</sequence>
<protein>
    <submittedName>
        <fullName evidence="1">Uncharacterized protein</fullName>
    </submittedName>
</protein>